<dbReference type="RefSeq" id="WP_343056559.1">
    <property type="nucleotide sequence ID" value="NZ_JACIBU010000001.1"/>
</dbReference>
<evidence type="ECO:0000256" key="2">
    <source>
        <dbReference type="ARBA" id="ARBA00022801"/>
    </source>
</evidence>
<reference evidence="6 7" key="1">
    <citation type="submission" date="2020-08" db="EMBL/GenBank/DDBJ databases">
        <title>Sequencing the genomes of 1000 actinobacteria strains.</title>
        <authorList>
            <person name="Klenk H.-P."/>
        </authorList>
    </citation>
    <scope>NUCLEOTIDE SEQUENCE [LARGE SCALE GENOMIC DNA]</scope>
    <source>
        <strain evidence="6 7">DSM 16678</strain>
    </source>
</reference>
<evidence type="ECO:0000256" key="3">
    <source>
        <dbReference type="SAM" id="Coils"/>
    </source>
</evidence>
<organism evidence="6 7">
    <name type="scientific">Modestobacter versicolor</name>
    <dbReference type="NCBI Taxonomy" id="429133"/>
    <lineage>
        <taxon>Bacteria</taxon>
        <taxon>Bacillati</taxon>
        <taxon>Actinomycetota</taxon>
        <taxon>Actinomycetes</taxon>
        <taxon>Geodermatophilales</taxon>
        <taxon>Geodermatophilaceae</taxon>
        <taxon>Modestobacter</taxon>
    </lineage>
</organism>
<feature type="region of interest" description="Disordered" evidence="4">
    <location>
        <begin position="246"/>
        <end position="296"/>
    </location>
</feature>
<feature type="compositionally biased region" description="Pro residues" evidence="4">
    <location>
        <begin position="276"/>
        <end position="290"/>
    </location>
</feature>
<dbReference type="InterPro" id="IPR023346">
    <property type="entry name" value="Lysozyme-like_dom_sf"/>
</dbReference>
<evidence type="ECO:0000256" key="4">
    <source>
        <dbReference type="SAM" id="MobiDB-lite"/>
    </source>
</evidence>
<keyword evidence="2" id="KW-0378">Hydrolase</keyword>
<keyword evidence="3" id="KW-0175">Coiled coil</keyword>
<dbReference type="SUPFAM" id="SSF53955">
    <property type="entry name" value="Lysozyme-like"/>
    <property type="match status" value="1"/>
</dbReference>
<sequence length="369" mass="36542">MQEPTRAGGPRARSWTGRLAAVAIAGTLGWSLAPGAAGAAPSDEQVSAAQQAADAAAAQVGQALTELGDAQAAITAAESAAATARARYDEGLSGQRAAQDAAATAAGAAQQAEQEAAVARGAVADFARDSYMGTTTSPGLQALLTADDPAQVLERAALLDAVGRSRSAVADRLTDTQQQAADAAAAAESAVAEAADLAQRAAADLAAAERQAQEARRQAAELAARQAAVQAELAAARDAVVALQAEQARKAEQAPPPAPASPPPSTRPAPAASAPAPAPAAPAPAAPPPAAGNDWDAVARCESGGNWSINTGNGYYGGLQFSQSTWAAYGGTAYASRADLASREQQIAVGEEVLAGQGAGAWPTCGKLL</sequence>
<comment type="caution">
    <text evidence="6">The sequence shown here is derived from an EMBL/GenBank/DDBJ whole genome shotgun (WGS) entry which is preliminary data.</text>
</comment>
<dbReference type="Proteomes" id="UP000580718">
    <property type="component" value="Unassembled WGS sequence"/>
</dbReference>
<evidence type="ECO:0000313" key="7">
    <source>
        <dbReference type="Proteomes" id="UP000580718"/>
    </source>
</evidence>
<dbReference type="EMBL" id="JACIBU010000001">
    <property type="protein sequence ID" value="MBB3674848.1"/>
    <property type="molecule type" value="Genomic_DNA"/>
</dbReference>
<dbReference type="Gene3D" id="1.10.530.10">
    <property type="match status" value="1"/>
</dbReference>
<proteinExistence type="inferred from homology"/>
<dbReference type="GO" id="GO:0016787">
    <property type="term" value="F:hydrolase activity"/>
    <property type="evidence" value="ECO:0007669"/>
    <property type="project" value="UniProtKB-KW"/>
</dbReference>
<dbReference type="CDD" id="cd13925">
    <property type="entry name" value="RPF"/>
    <property type="match status" value="1"/>
</dbReference>
<evidence type="ECO:0000259" key="5">
    <source>
        <dbReference type="Pfam" id="PF06737"/>
    </source>
</evidence>
<accession>A0A839XUY4</accession>
<gene>
    <name evidence="6" type="ORF">FHX36_000583</name>
</gene>
<name>A0A839XUY4_9ACTN</name>
<evidence type="ECO:0000313" key="6">
    <source>
        <dbReference type="EMBL" id="MBB3674848.1"/>
    </source>
</evidence>
<protein>
    <recommendedName>
        <fullName evidence="5">Resuscitation-promoting factor core lysozyme-like domain-containing protein</fullName>
    </recommendedName>
</protein>
<feature type="coiled-coil region" evidence="3">
    <location>
        <begin position="191"/>
        <end position="246"/>
    </location>
</feature>
<feature type="compositionally biased region" description="Pro residues" evidence="4">
    <location>
        <begin position="254"/>
        <end position="267"/>
    </location>
</feature>
<evidence type="ECO:0000256" key="1">
    <source>
        <dbReference type="ARBA" id="ARBA00010830"/>
    </source>
</evidence>
<dbReference type="InterPro" id="IPR010618">
    <property type="entry name" value="RPF"/>
</dbReference>
<comment type="similarity">
    <text evidence="1">Belongs to the transglycosylase family. Rpf subfamily.</text>
</comment>
<dbReference type="AlphaFoldDB" id="A0A839XUY4"/>
<feature type="domain" description="Resuscitation-promoting factor core lysozyme-like" evidence="5">
    <location>
        <begin position="291"/>
        <end position="365"/>
    </location>
</feature>
<dbReference type="Pfam" id="PF06737">
    <property type="entry name" value="Transglycosylas"/>
    <property type="match status" value="1"/>
</dbReference>